<dbReference type="SMART" id="SM01230">
    <property type="entry name" value="Gln-synt_C"/>
    <property type="match status" value="1"/>
</dbReference>
<evidence type="ECO:0000313" key="5">
    <source>
        <dbReference type="EMBL" id="RDW86236.1"/>
    </source>
</evidence>
<dbReference type="InterPro" id="IPR008147">
    <property type="entry name" value="Gln_synt_N"/>
</dbReference>
<dbReference type="PANTHER" id="PTHR43383:SF2">
    <property type="entry name" value="AMIDOHYDROLASE 2 FAMILY PROTEIN"/>
    <property type="match status" value="1"/>
</dbReference>
<dbReference type="GO" id="GO:0004356">
    <property type="term" value="F:glutamine synthetase activity"/>
    <property type="evidence" value="ECO:0007669"/>
    <property type="project" value="InterPro"/>
</dbReference>
<organism evidence="5 6">
    <name type="scientific">Aspergillus mulundensis</name>
    <dbReference type="NCBI Taxonomy" id="1810919"/>
    <lineage>
        <taxon>Eukaryota</taxon>
        <taxon>Fungi</taxon>
        <taxon>Dikarya</taxon>
        <taxon>Ascomycota</taxon>
        <taxon>Pezizomycotina</taxon>
        <taxon>Eurotiomycetes</taxon>
        <taxon>Eurotiomycetidae</taxon>
        <taxon>Eurotiales</taxon>
        <taxon>Aspergillaceae</taxon>
        <taxon>Aspergillus</taxon>
        <taxon>Aspergillus subgen. Nidulantes</taxon>
    </lineage>
</organism>
<dbReference type="Gene3D" id="3.20.20.140">
    <property type="entry name" value="Metal-dependent hydrolases"/>
    <property type="match status" value="1"/>
</dbReference>
<comment type="caution">
    <text evidence="5">The sequence shown here is derived from an EMBL/GenBank/DDBJ whole genome shotgun (WGS) entry which is preliminary data.</text>
</comment>
<dbReference type="PROSITE" id="PS51987">
    <property type="entry name" value="GS_CATALYTIC"/>
    <property type="match status" value="1"/>
</dbReference>
<feature type="domain" description="GS catalytic" evidence="4">
    <location>
        <begin position="540"/>
        <end position="865"/>
    </location>
</feature>
<protein>
    <submittedName>
        <fullName evidence="5">Protein fluG</fullName>
    </submittedName>
</protein>
<dbReference type="RefSeq" id="XP_026605760.1">
    <property type="nucleotide sequence ID" value="XM_026744894.1"/>
</dbReference>
<name>A0A3D8SIX0_9EURO</name>
<dbReference type="STRING" id="1810919.A0A3D8SIX0"/>
<keyword evidence="6" id="KW-1185">Reference proteome</keyword>
<dbReference type="Pfam" id="PF04909">
    <property type="entry name" value="Amidohydro_2"/>
    <property type="match status" value="1"/>
</dbReference>
<evidence type="ECO:0000259" key="3">
    <source>
        <dbReference type="PROSITE" id="PS51986"/>
    </source>
</evidence>
<evidence type="ECO:0000313" key="6">
    <source>
        <dbReference type="Proteomes" id="UP000256690"/>
    </source>
</evidence>
<comment type="similarity">
    <text evidence="1 2">Belongs to the glutamine synthetase family.</text>
</comment>
<dbReference type="PANTHER" id="PTHR43383">
    <property type="entry name" value="NODULIN 6"/>
    <property type="match status" value="1"/>
</dbReference>
<dbReference type="Pfam" id="PF00120">
    <property type="entry name" value="Gln-synt_C"/>
    <property type="match status" value="1"/>
</dbReference>
<feature type="domain" description="GS beta-grasp" evidence="3">
    <location>
        <begin position="442"/>
        <end position="533"/>
    </location>
</feature>
<dbReference type="OrthoDB" id="3364440at2759"/>
<dbReference type="AlphaFoldDB" id="A0A3D8SIX0"/>
<dbReference type="GO" id="GO:0006542">
    <property type="term" value="P:glutamine biosynthetic process"/>
    <property type="evidence" value="ECO:0007669"/>
    <property type="project" value="InterPro"/>
</dbReference>
<dbReference type="InterPro" id="IPR006680">
    <property type="entry name" value="Amidohydro-rel"/>
</dbReference>
<dbReference type="SUPFAM" id="SSF55931">
    <property type="entry name" value="Glutamine synthetase/guanido kinase"/>
    <property type="match status" value="1"/>
</dbReference>
<gene>
    <name evidence="5" type="ORF">DSM5745_02878</name>
</gene>
<dbReference type="GO" id="GO:0016787">
    <property type="term" value="F:hydrolase activity"/>
    <property type="evidence" value="ECO:0007669"/>
    <property type="project" value="InterPro"/>
</dbReference>
<evidence type="ECO:0000259" key="4">
    <source>
        <dbReference type="PROSITE" id="PS51987"/>
    </source>
</evidence>
<dbReference type="InterPro" id="IPR008146">
    <property type="entry name" value="Gln_synth_cat_dom"/>
</dbReference>
<dbReference type="Gene3D" id="3.30.590.10">
    <property type="entry name" value="Glutamine synthetase/guanido kinase, catalytic domain"/>
    <property type="match status" value="1"/>
</dbReference>
<dbReference type="PROSITE" id="PS51986">
    <property type="entry name" value="GS_BETA_GRASP"/>
    <property type="match status" value="1"/>
</dbReference>
<dbReference type="FunFam" id="3.30.590.10:FF:000013">
    <property type="entry name" value="Related to fluG protein"/>
    <property type="match status" value="1"/>
</dbReference>
<proteinExistence type="inferred from homology"/>
<dbReference type="SUPFAM" id="SSF51556">
    <property type="entry name" value="Metallo-dependent hydrolases"/>
    <property type="match status" value="1"/>
</dbReference>
<dbReference type="InterPro" id="IPR014746">
    <property type="entry name" value="Gln_synth/guanido_kin_cat_dom"/>
</dbReference>
<dbReference type="GeneID" id="38113248"/>
<sequence length="865" mass="96853">MGSLSYLRQLIQTHPLIDNHAHNLLSQSAARDYAKYPFEQIISEAQGIALENAPSTLSFHRAATQLATLYESSSSDWEQLRNARDQLVQRDYEGLVRKCLDGTHTLLLDDLLTDDDVEPFDWHDRFTASTTKRIVRIEALAARVLAQIVREGSVPPESSDVSSFQDLWESFSRDFSLLVSDAIADPAVVGFKSVICYRTGLDVQPTDDSDTKQLIQSFARTISQAAVSTPRVEDKPLNDWLVRQTLNLLKAAKVTQPNKPLQLHTGLGDNDINLLRSNPAHLQSLIAQYPEVDFVLLHSSYPYTREAGYLACVYPNVYLDLGEVFPMVSRDAQESILRESLEIVPTTRLLWSTDGHFFPETFWLANKQFRDALEKVFVDYVQNGDYTVEQACQAAVDILFHNSNRLYDLKEQLPSTALCVSGAQSLTPSSTDALETFIRSNPGVKYIWMQFIDYTATVRLRMFPILEFAKITRKQRRIGISVAVFWMLQDDEIAGGSTTGQFYMLPDLSTLSPNVGVNSKSATVQTWWKTEEGEPMEECPRTNLLRISNKLKDEFGIQATCGFEIEVVFLKPTTDPETGKEDWAPSTTNHSWSQMTRETRSYLPLIEECVEALASIGIYLEQFHAESAPGQFEFILPPNTPVAAVDTLIKARQVITYVVEQHGLRATLHPRPYPSAAGTASHGHVSITPPTKEESFLAGILHHYPSVLAFTLSGDSSYERVKAGIWAGSEWVAWGTQNREAPIRKISPGHWEIKSLDGLANMYLAMAAFLAAGYAGVKEDLPLTIKDCHYDAALLSEDERSALGITTKLPNTLAKSLEALNSNETLKALLGPKLVENYTIVKKAESKKLSAMDENVRRKWLVERY</sequence>
<evidence type="ECO:0000256" key="2">
    <source>
        <dbReference type="RuleBase" id="RU000384"/>
    </source>
</evidence>
<dbReference type="FunFam" id="3.20.20.140:FF:000074">
    <property type="entry name" value="Extracellular developmental signal biosynthesis protein FluG"/>
    <property type="match status" value="1"/>
</dbReference>
<accession>A0A3D8SIX0</accession>
<evidence type="ECO:0000256" key="1">
    <source>
        <dbReference type="PROSITE-ProRule" id="PRU01330"/>
    </source>
</evidence>
<reference evidence="5 6" key="1">
    <citation type="journal article" date="2018" name="IMA Fungus">
        <title>IMA Genome-F 9: Draft genome sequence of Annulohypoxylon stygium, Aspergillus mulundensis, Berkeleyomyces basicola (syn. Thielaviopsis basicola), Ceratocystis smalleyi, two Cercospora beticola strains, Coleophoma cylindrospora, Fusarium fracticaudum, Phialophora cf. hyalina, and Morchella septimelata.</title>
        <authorList>
            <person name="Wingfield B.D."/>
            <person name="Bills G.F."/>
            <person name="Dong Y."/>
            <person name="Huang W."/>
            <person name="Nel W.J."/>
            <person name="Swalarsk-Parry B.S."/>
            <person name="Vaghefi N."/>
            <person name="Wilken P.M."/>
            <person name="An Z."/>
            <person name="de Beer Z.W."/>
            <person name="De Vos L."/>
            <person name="Chen L."/>
            <person name="Duong T.A."/>
            <person name="Gao Y."/>
            <person name="Hammerbacher A."/>
            <person name="Kikkert J.R."/>
            <person name="Li Y."/>
            <person name="Li H."/>
            <person name="Li K."/>
            <person name="Li Q."/>
            <person name="Liu X."/>
            <person name="Ma X."/>
            <person name="Naidoo K."/>
            <person name="Pethybridge S.J."/>
            <person name="Sun J."/>
            <person name="Steenkamp E.T."/>
            <person name="van der Nest M.A."/>
            <person name="van Wyk S."/>
            <person name="Wingfield M.J."/>
            <person name="Xiong C."/>
            <person name="Yue Q."/>
            <person name="Zhang X."/>
        </authorList>
    </citation>
    <scope>NUCLEOTIDE SEQUENCE [LARGE SCALE GENOMIC DNA]</scope>
    <source>
        <strain evidence="5 6">DSM 5745</strain>
    </source>
</reference>
<dbReference type="InterPro" id="IPR032466">
    <property type="entry name" value="Metal_Hydrolase"/>
</dbReference>
<dbReference type="EMBL" id="PVWQ01000003">
    <property type="protein sequence ID" value="RDW86236.1"/>
    <property type="molecule type" value="Genomic_DNA"/>
</dbReference>
<dbReference type="Proteomes" id="UP000256690">
    <property type="component" value="Unassembled WGS sequence"/>
</dbReference>